<sequence>MLFHMPRNLGERYSPLYFLAALGSGGLIVSFFMWLMAWVPHPGRPVPIFEDIVATLMNGSFAQQLAILGGWAGIALFAWMLFRLLIWNLREAAGWRRTAAYTALRESNSETQLLAAPLAVAMAINGGFILGLVFVPGLWSVVEYLFPLAMLGFLAIGVWALRLLGDFWGRILTRGGFDCSRNNGFSQLLPSFALAMIGVGLAAPAAMSQTPWVAGVSYIASSFFITMALMLGVIMLVIGLRAMMEHGADAESAPSLWVVVPIMTVVGIALMRQGHGLGVHFGSHGTPTDTFTMLTTFLSLQLAFALFGYVVMRRQGYFGRFVTGSERSAGSYVLVCPGVALAVILQFFINKGLVAIGLIDKFGMAYWLLTALPLMVQAATIWLVFTLNAKHFRVDRARKAPLASAER</sequence>
<evidence type="ECO:0000256" key="1">
    <source>
        <dbReference type="SAM" id="Phobius"/>
    </source>
</evidence>
<protein>
    <recommendedName>
        <fullName evidence="4">Voltage-dependent anion channel</fullName>
    </recommendedName>
</protein>
<dbReference type="RefSeq" id="WP_072818672.1">
    <property type="nucleotide sequence ID" value="NZ_FQUJ01000002.1"/>
</dbReference>
<keyword evidence="1" id="KW-0812">Transmembrane</keyword>
<evidence type="ECO:0000313" key="2">
    <source>
        <dbReference type="EMBL" id="SHE32492.1"/>
    </source>
</evidence>
<feature type="transmembrane region" description="Helical" evidence="1">
    <location>
        <begin position="16"/>
        <end position="37"/>
    </location>
</feature>
<feature type="transmembrane region" description="Helical" evidence="1">
    <location>
        <begin position="185"/>
        <end position="206"/>
    </location>
</feature>
<feature type="transmembrane region" description="Helical" evidence="1">
    <location>
        <begin position="332"/>
        <end position="359"/>
    </location>
</feature>
<keyword evidence="1" id="KW-0472">Membrane</keyword>
<dbReference type="STRING" id="1121942.SAMN02745148_00140"/>
<feature type="transmembrane region" description="Helical" evidence="1">
    <location>
        <begin position="218"/>
        <end position="240"/>
    </location>
</feature>
<evidence type="ECO:0000313" key="3">
    <source>
        <dbReference type="Proteomes" id="UP000184346"/>
    </source>
</evidence>
<feature type="transmembrane region" description="Helical" evidence="1">
    <location>
        <begin position="113"/>
        <end position="138"/>
    </location>
</feature>
<accession>A0A1M4SK06</accession>
<keyword evidence="3" id="KW-1185">Reference proteome</keyword>
<feature type="transmembrane region" description="Helical" evidence="1">
    <location>
        <begin position="252"/>
        <end position="271"/>
    </location>
</feature>
<feature type="transmembrane region" description="Helical" evidence="1">
    <location>
        <begin position="144"/>
        <end position="164"/>
    </location>
</feature>
<feature type="transmembrane region" description="Helical" evidence="1">
    <location>
        <begin position="65"/>
        <end position="86"/>
    </location>
</feature>
<feature type="transmembrane region" description="Helical" evidence="1">
    <location>
        <begin position="365"/>
        <end position="389"/>
    </location>
</feature>
<dbReference type="InterPro" id="IPR059133">
    <property type="entry name" value="TsoY-like"/>
</dbReference>
<proteinExistence type="predicted"/>
<gene>
    <name evidence="2" type="ORF">SAMN02745148_00140</name>
</gene>
<dbReference type="AlphaFoldDB" id="A0A1M4SK06"/>
<dbReference type="Proteomes" id="UP000184346">
    <property type="component" value="Unassembled WGS sequence"/>
</dbReference>
<dbReference type="EMBL" id="FQUJ01000002">
    <property type="protein sequence ID" value="SHE32492.1"/>
    <property type="molecule type" value="Genomic_DNA"/>
</dbReference>
<organism evidence="2 3">
    <name type="scientific">Modicisalibacter ilicicola DSM 19980</name>
    <dbReference type="NCBI Taxonomy" id="1121942"/>
    <lineage>
        <taxon>Bacteria</taxon>
        <taxon>Pseudomonadati</taxon>
        <taxon>Pseudomonadota</taxon>
        <taxon>Gammaproteobacteria</taxon>
        <taxon>Oceanospirillales</taxon>
        <taxon>Halomonadaceae</taxon>
        <taxon>Modicisalibacter</taxon>
    </lineage>
</organism>
<evidence type="ECO:0008006" key="4">
    <source>
        <dbReference type="Google" id="ProtNLM"/>
    </source>
</evidence>
<name>A0A1M4SK06_9GAMM</name>
<dbReference type="OrthoDB" id="9156251at2"/>
<dbReference type="NCBIfam" id="NF047644">
    <property type="entry name" value="TsoY_fam"/>
    <property type="match status" value="1"/>
</dbReference>
<reference evidence="2 3" key="1">
    <citation type="submission" date="2016-11" db="EMBL/GenBank/DDBJ databases">
        <authorList>
            <person name="Jaros S."/>
            <person name="Januszkiewicz K."/>
            <person name="Wedrychowicz H."/>
        </authorList>
    </citation>
    <scope>NUCLEOTIDE SEQUENCE [LARGE SCALE GENOMIC DNA]</scope>
    <source>
        <strain evidence="2 3">DSM 19980</strain>
    </source>
</reference>
<feature type="transmembrane region" description="Helical" evidence="1">
    <location>
        <begin position="291"/>
        <end position="311"/>
    </location>
</feature>
<keyword evidence="1" id="KW-1133">Transmembrane helix</keyword>